<protein>
    <submittedName>
        <fullName evidence="1">Uncharacterized protein</fullName>
    </submittedName>
</protein>
<evidence type="ECO:0000313" key="1">
    <source>
        <dbReference type="EMBL" id="SHL35990.1"/>
    </source>
</evidence>
<sequence>MRKKLLTTEPLILDAYVVVFVNDGSCSEGKILKVTGAIRGLHRKKPCVPASKVSES</sequence>
<dbReference type="Proteomes" id="UP000189935">
    <property type="component" value="Chromosome I"/>
</dbReference>
<reference evidence="1 2" key="1">
    <citation type="submission" date="2016-11" db="EMBL/GenBank/DDBJ databases">
        <authorList>
            <person name="Jaros S."/>
            <person name="Januszkiewicz K."/>
            <person name="Wedrychowicz H."/>
        </authorList>
    </citation>
    <scope>NUCLEOTIDE SEQUENCE [LARGE SCALE GENOMIC DNA]</scope>
    <source>
        <strain evidence="1 2">GAS499</strain>
    </source>
</reference>
<evidence type="ECO:0000313" key="2">
    <source>
        <dbReference type="Proteomes" id="UP000189935"/>
    </source>
</evidence>
<proteinExistence type="predicted"/>
<dbReference type="EMBL" id="LT670844">
    <property type="protein sequence ID" value="SHL35990.1"/>
    <property type="molecule type" value="Genomic_DNA"/>
</dbReference>
<organism evidence="1 2">
    <name type="scientific">Bradyrhizobium lablabi</name>
    <dbReference type="NCBI Taxonomy" id="722472"/>
    <lineage>
        <taxon>Bacteria</taxon>
        <taxon>Pseudomonadati</taxon>
        <taxon>Pseudomonadota</taxon>
        <taxon>Alphaproteobacteria</taxon>
        <taxon>Hyphomicrobiales</taxon>
        <taxon>Nitrobacteraceae</taxon>
        <taxon>Bradyrhizobium</taxon>
    </lineage>
</organism>
<name>A0A1M7A006_9BRAD</name>
<accession>A0A1M7A006</accession>
<gene>
    <name evidence="1" type="ORF">SAMN05444159_5697</name>
</gene>
<dbReference type="AlphaFoldDB" id="A0A1M7A006"/>